<sequence length="226" mass="25751">MASIACTNLVMFSIILTVTVLGVTPHTSKYTARLSISEADIRQAEWKTRVGDAQISVDYKPSGYVVIFGGKSSWSASLEHNFTAEGNVPEKPEFLQPSNNLKDPDKMIVAYVTTLGRYSLVKKPMLEYEAAIEYCEEEFGYLATIDNPDERRELSDLLAIHEENERGLYDLEAYINLAQDGRRIYKRAIPWPMGEHEYCLTLRLDGIYVQSNCHNPRIFLCERDQL</sequence>
<gene>
    <name evidence="2" type="ORF">TPSB3V08_LOCUS4200</name>
</gene>
<protein>
    <recommendedName>
        <fullName evidence="3">C-type lectin domain-containing protein</fullName>
    </recommendedName>
</protein>
<evidence type="ECO:0008006" key="3">
    <source>
        <dbReference type="Google" id="ProtNLM"/>
    </source>
</evidence>
<dbReference type="EMBL" id="OD001973">
    <property type="protein sequence ID" value="CAD7403774.1"/>
    <property type="molecule type" value="Genomic_DNA"/>
</dbReference>
<evidence type="ECO:0000256" key="1">
    <source>
        <dbReference type="SAM" id="SignalP"/>
    </source>
</evidence>
<dbReference type="SUPFAM" id="SSF56436">
    <property type="entry name" value="C-type lectin-like"/>
    <property type="match status" value="1"/>
</dbReference>
<dbReference type="InterPro" id="IPR016187">
    <property type="entry name" value="CTDL_fold"/>
</dbReference>
<proteinExistence type="predicted"/>
<keyword evidence="1" id="KW-0732">Signal</keyword>
<feature type="chain" id="PRO_5031560223" description="C-type lectin domain-containing protein" evidence="1">
    <location>
        <begin position="23"/>
        <end position="226"/>
    </location>
</feature>
<organism evidence="2">
    <name type="scientific">Timema poppense</name>
    <name type="common">Walking stick</name>
    <dbReference type="NCBI Taxonomy" id="170557"/>
    <lineage>
        <taxon>Eukaryota</taxon>
        <taxon>Metazoa</taxon>
        <taxon>Ecdysozoa</taxon>
        <taxon>Arthropoda</taxon>
        <taxon>Hexapoda</taxon>
        <taxon>Insecta</taxon>
        <taxon>Pterygota</taxon>
        <taxon>Neoptera</taxon>
        <taxon>Polyneoptera</taxon>
        <taxon>Phasmatodea</taxon>
        <taxon>Timematodea</taxon>
        <taxon>Timematoidea</taxon>
        <taxon>Timematidae</taxon>
        <taxon>Timema</taxon>
    </lineage>
</organism>
<accession>A0A7R9CYB5</accession>
<reference evidence="2" key="1">
    <citation type="submission" date="2020-11" db="EMBL/GenBank/DDBJ databases">
        <authorList>
            <person name="Tran Van P."/>
        </authorList>
    </citation>
    <scope>NUCLEOTIDE SEQUENCE</scope>
</reference>
<evidence type="ECO:0000313" key="2">
    <source>
        <dbReference type="EMBL" id="CAD7403774.1"/>
    </source>
</evidence>
<dbReference type="CDD" id="cd00037">
    <property type="entry name" value="CLECT"/>
    <property type="match status" value="1"/>
</dbReference>
<feature type="signal peptide" evidence="1">
    <location>
        <begin position="1"/>
        <end position="22"/>
    </location>
</feature>
<dbReference type="Gene3D" id="3.10.100.10">
    <property type="entry name" value="Mannose-Binding Protein A, subunit A"/>
    <property type="match status" value="1"/>
</dbReference>
<dbReference type="AlphaFoldDB" id="A0A7R9CYB5"/>
<name>A0A7R9CYB5_TIMPO</name>
<dbReference type="InterPro" id="IPR016186">
    <property type="entry name" value="C-type_lectin-like/link_sf"/>
</dbReference>